<dbReference type="EMBL" id="JASJND010000007">
    <property type="protein sequence ID" value="MDJ1115261.1"/>
    <property type="molecule type" value="Genomic_DNA"/>
</dbReference>
<keyword evidence="3" id="KW-1185">Reference proteome</keyword>
<sequence>MADSIPPLASAPYREVTSVFLEGALMTVIRHEKKTLADLRDIFDTSFTALAEAVKSGWVIPTGPAYAVYHGDPQGTFDLEVGFPALSAPTADIPTTAGTIHASALPAGNAAILTHVGSYAGLGDTWGTLMASTDTEHRGVWIEAYVADPSSTADADLRTDLILPLR</sequence>
<dbReference type="RefSeq" id="WP_283716941.1">
    <property type="nucleotide sequence ID" value="NZ_JASJND010000007.1"/>
</dbReference>
<gene>
    <name evidence="2" type="ORF">QNI14_12455</name>
</gene>
<dbReference type="Gene3D" id="3.20.80.10">
    <property type="entry name" value="Regulatory factor, effector binding domain"/>
    <property type="match status" value="1"/>
</dbReference>
<evidence type="ECO:0000313" key="2">
    <source>
        <dbReference type="EMBL" id="MDJ1115261.1"/>
    </source>
</evidence>
<accession>A0ABT6ZGZ4</accession>
<comment type="caution">
    <text evidence="2">The sequence shown here is derived from an EMBL/GenBank/DDBJ whole genome shotgun (WGS) entry which is preliminary data.</text>
</comment>
<dbReference type="SUPFAM" id="SSF55136">
    <property type="entry name" value="Probable bacterial effector-binding domain"/>
    <property type="match status" value="1"/>
</dbReference>
<evidence type="ECO:0000259" key="1">
    <source>
        <dbReference type="SMART" id="SM00871"/>
    </source>
</evidence>
<evidence type="ECO:0000313" key="3">
    <source>
        <dbReference type="Proteomes" id="UP001321481"/>
    </source>
</evidence>
<dbReference type="InterPro" id="IPR010499">
    <property type="entry name" value="AraC_E-bd"/>
</dbReference>
<reference evidence="2 3" key="1">
    <citation type="submission" date="2023-05" db="EMBL/GenBank/DDBJ databases">
        <title>Microbacterium dauci sp.nov., Isolated from Carrot Rhizosphere Soil.</title>
        <authorList>
            <person name="Xiao Z."/>
            <person name="Zheng J."/>
        </authorList>
    </citation>
    <scope>NUCLEOTIDE SEQUENCE [LARGE SCALE GENOMIC DNA]</scope>
    <source>
        <strain evidence="2 3">LX3-4</strain>
    </source>
</reference>
<organism evidence="2 3">
    <name type="scientific">Microbacterium dauci</name>
    <dbReference type="NCBI Taxonomy" id="3048008"/>
    <lineage>
        <taxon>Bacteria</taxon>
        <taxon>Bacillati</taxon>
        <taxon>Actinomycetota</taxon>
        <taxon>Actinomycetes</taxon>
        <taxon>Micrococcales</taxon>
        <taxon>Microbacteriaceae</taxon>
        <taxon>Microbacterium</taxon>
    </lineage>
</organism>
<name>A0ABT6ZGZ4_9MICO</name>
<dbReference type="Pfam" id="PF06445">
    <property type="entry name" value="GyrI-like"/>
    <property type="match status" value="1"/>
</dbReference>
<dbReference type="InterPro" id="IPR011256">
    <property type="entry name" value="Reg_factor_effector_dom_sf"/>
</dbReference>
<feature type="domain" description="AraC effector-binding" evidence="1">
    <location>
        <begin position="14"/>
        <end position="166"/>
    </location>
</feature>
<dbReference type="Proteomes" id="UP001321481">
    <property type="component" value="Unassembled WGS sequence"/>
</dbReference>
<protein>
    <submittedName>
        <fullName evidence="2">GyrI-like domain-containing protein</fullName>
    </submittedName>
</protein>
<dbReference type="InterPro" id="IPR029442">
    <property type="entry name" value="GyrI-like"/>
</dbReference>
<dbReference type="SMART" id="SM00871">
    <property type="entry name" value="AraC_E_bind"/>
    <property type="match status" value="1"/>
</dbReference>
<proteinExistence type="predicted"/>